<dbReference type="PANTHER" id="PTHR34293">
    <property type="entry name" value="HTH-TYPE TRANSCRIPTIONAL REGULATOR TRMBL2"/>
    <property type="match status" value="1"/>
</dbReference>
<dbReference type="EMBL" id="FNVU01000021">
    <property type="protein sequence ID" value="SEG89991.1"/>
    <property type="molecule type" value="Genomic_DNA"/>
</dbReference>
<reference evidence="3 4" key="1">
    <citation type="submission" date="2016-10" db="EMBL/GenBank/DDBJ databases">
        <authorList>
            <person name="de Groot N.N."/>
        </authorList>
    </citation>
    <scope>NUCLEOTIDE SEQUENCE [LARGE SCALE GENOMIC DNA]</scope>
    <source>
        <strain evidence="3 4">CGMCC 4.2023</strain>
    </source>
</reference>
<organism evidence="3 4">
    <name type="scientific">Actinacidiphila yanglinensis</name>
    <dbReference type="NCBI Taxonomy" id="310779"/>
    <lineage>
        <taxon>Bacteria</taxon>
        <taxon>Bacillati</taxon>
        <taxon>Actinomycetota</taxon>
        <taxon>Actinomycetes</taxon>
        <taxon>Kitasatosporales</taxon>
        <taxon>Streptomycetaceae</taxon>
        <taxon>Actinacidiphila</taxon>
    </lineage>
</organism>
<dbReference type="SUPFAM" id="SSF46894">
    <property type="entry name" value="C-terminal effector domain of the bipartite response regulators"/>
    <property type="match status" value="1"/>
</dbReference>
<dbReference type="AlphaFoldDB" id="A0A1H6DXJ0"/>
<dbReference type="InterPro" id="IPR051797">
    <property type="entry name" value="TrmB-like"/>
</dbReference>
<dbReference type="Gene3D" id="1.10.10.10">
    <property type="entry name" value="Winged helix-like DNA-binding domain superfamily/Winged helix DNA-binding domain"/>
    <property type="match status" value="1"/>
</dbReference>
<dbReference type="SMART" id="SM00421">
    <property type="entry name" value="HTH_LUXR"/>
    <property type="match status" value="1"/>
</dbReference>
<dbReference type="InterPro" id="IPR036388">
    <property type="entry name" value="WH-like_DNA-bd_sf"/>
</dbReference>
<proteinExistence type="predicted"/>
<feature type="compositionally biased region" description="Low complexity" evidence="1">
    <location>
        <begin position="343"/>
        <end position="370"/>
    </location>
</feature>
<dbReference type="Proteomes" id="UP000236754">
    <property type="component" value="Unassembled WGS sequence"/>
</dbReference>
<dbReference type="PANTHER" id="PTHR34293:SF1">
    <property type="entry name" value="HTH-TYPE TRANSCRIPTIONAL REGULATOR TRMBL2"/>
    <property type="match status" value="1"/>
</dbReference>
<evidence type="ECO:0000313" key="3">
    <source>
        <dbReference type="EMBL" id="SEG89991.1"/>
    </source>
</evidence>
<dbReference type="PROSITE" id="PS50043">
    <property type="entry name" value="HTH_LUXR_2"/>
    <property type="match status" value="1"/>
</dbReference>
<feature type="domain" description="HTH luxR-type" evidence="2">
    <location>
        <begin position="256"/>
        <end position="321"/>
    </location>
</feature>
<keyword evidence="4" id="KW-1185">Reference proteome</keyword>
<sequence>MEDDEAYALSLYQALRASGEAEAAGLSTATGLGGEQVERGLRRLRRLGLVRETGGVLEPVEPDAALLGKMGAHRSTAAAHAASATELEQLTHALLTRYRPAVADEASQFEVEFVSDRRTKDRRLRDLNAEVKLTCDSLHPGGMPPMDVLTRSLAEDARLVERGVHCRAIYRQGLLQTPKHARYLHELVQIGVEVRLIEHAAYDLLLLDRTIAWIPAAPGTTSPSVVLFRGAALINAQIALYEDCWLRAVPYPKALADSERTALPAQERAVVRLMSGGLSDDQIARKLGVHRRTVQRTVARLMERLNAGSRFEAGMKLARTMGGASDVPERPQLFQPRQPSPASPVSSSAPSSPSAPSAPVPSQAPAGRSS</sequence>
<evidence type="ECO:0000256" key="1">
    <source>
        <dbReference type="SAM" id="MobiDB-lite"/>
    </source>
</evidence>
<dbReference type="InterPro" id="IPR016032">
    <property type="entry name" value="Sig_transdc_resp-reg_C-effctor"/>
</dbReference>
<dbReference type="GO" id="GO:0006355">
    <property type="term" value="P:regulation of DNA-templated transcription"/>
    <property type="evidence" value="ECO:0007669"/>
    <property type="project" value="InterPro"/>
</dbReference>
<protein>
    <submittedName>
        <fullName evidence="3">Regulatory protein, luxR family</fullName>
    </submittedName>
</protein>
<dbReference type="OrthoDB" id="5932488at2"/>
<accession>A0A1H6DXJ0</accession>
<dbReference type="GO" id="GO:0003677">
    <property type="term" value="F:DNA binding"/>
    <property type="evidence" value="ECO:0007669"/>
    <property type="project" value="InterPro"/>
</dbReference>
<evidence type="ECO:0000259" key="2">
    <source>
        <dbReference type="PROSITE" id="PS50043"/>
    </source>
</evidence>
<feature type="region of interest" description="Disordered" evidence="1">
    <location>
        <begin position="321"/>
        <end position="370"/>
    </location>
</feature>
<dbReference type="PRINTS" id="PR00038">
    <property type="entry name" value="HTHLUXR"/>
</dbReference>
<name>A0A1H6DXJ0_9ACTN</name>
<evidence type="ECO:0000313" key="4">
    <source>
        <dbReference type="Proteomes" id="UP000236754"/>
    </source>
</evidence>
<dbReference type="InterPro" id="IPR000792">
    <property type="entry name" value="Tscrpt_reg_LuxR_C"/>
</dbReference>
<dbReference type="RefSeq" id="WP_103889822.1">
    <property type="nucleotide sequence ID" value="NZ_FNVU01000021.1"/>
</dbReference>
<dbReference type="Pfam" id="PF00196">
    <property type="entry name" value="GerE"/>
    <property type="match status" value="1"/>
</dbReference>
<gene>
    <name evidence="3" type="ORF">SAMN05216223_12150</name>
</gene>
<dbReference type="CDD" id="cd06170">
    <property type="entry name" value="LuxR_C_like"/>
    <property type="match status" value="1"/>
</dbReference>